<evidence type="ECO:0000256" key="1">
    <source>
        <dbReference type="SAM" id="MobiDB-lite"/>
    </source>
</evidence>
<organism evidence="2 3">
    <name type="scientific">Pseudoroseomonas ludipueritiae</name>
    <dbReference type="NCBI Taxonomy" id="198093"/>
    <lineage>
        <taxon>Bacteria</taxon>
        <taxon>Pseudomonadati</taxon>
        <taxon>Pseudomonadota</taxon>
        <taxon>Alphaproteobacteria</taxon>
        <taxon>Acetobacterales</taxon>
        <taxon>Acetobacteraceae</taxon>
        <taxon>Pseudoroseomonas</taxon>
    </lineage>
</organism>
<dbReference type="Proteomes" id="UP000603940">
    <property type="component" value="Unassembled WGS sequence"/>
</dbReference>
<keyword evidence="3" id="KW-1185">Reference proteome</keyword>
<evidence type="ECO:0000313" key="2">
    <source>
        <dbReference type="EMBL" id="MBC9177161.1"/>
    </source>
</evidence>
<sequence>MSSDFENPLPFQPFAGAGVYRSGDAVAREHSRRLHDERLLERLERLGIDGRASGRSTVTAVDLATEGAIAGATRPEVRRWGIFQQNRHRQRIDAQARIRSWLSSQHPDDRKDRRVIQLMLRLKHGNPAPVAELALRHFSFTRILNDALRYSRRRHGSSVVPLSYGIHHRALQGGAFIDIHAHISVDVGRGADLDWLHTYLSRHFQAFISPCQFNLDDGHEEAEAAYELEMFNAHRFSDEHLRTYVSQHHIEHRLHRHQVLGPLREHVSELQRSGLRPILVERGDGKAAEKIALKYRPTIPRLTRQASAPQWQAGPCLLTARLTWVGNQLRPALIIRNWNGDWASLTQRYDVEALVAAARSALGSQPTLPPILATTVNQEQSKNIIAGQNPCGQKEPPAAPRKDMVQGDAAPTEALPSPSEETSGGPETLQARMITHQAPAVRTFGQRRSTFRPELCGSCAPRLH</sequence>
<feature type="region of interest" description="Disordered" evidence="1">
    <location>
        <begin position="387"/>
        <end position="446"/>
    </location>
</feature>
<proteinExistence type="predicted"/>
<protein>
    <submittedName>
        <fullName evidence="2">Uncharacterized protein</fullName>
    </submittedName>
</protein>
<dbReference type="EMBL" id="JACTUZ010000030">
    <property type="protein sequence ID" value="MBC9177161.1"/>
    <property type="molecule type" value="Genomic_DNA"/>
</dbReference>
<evidence type="ECO:0000313" key="3">
    <source>
        <dbReference type="Proteomes" id="UP000603940"/>
    </source>
</evidence>
<name>A0ABR7R607_9PROT</name>
<comment type="caution">
    <text evidence="2">The sequence shown here is derived from an EMBL/GenBank/DDBJ whole genome shotgun (WGS) entry which is preliminary data.</text>
</comment>
<gene>
    <name evidence="2" type="ORF">IBL25_09460</name>
</gene>
<accession>A0ABR7R607</accession>
<dbReference type="RefSeq" id="WP_187778304.1">
    <property type="nucleotide sequence ID" value="NZ_JACTUZ010000030.1"/>
</dbReference>
<reference evidence="2 3" key="1">
    <citation type="journal article" date="2009" name="Int. J. Syst. Evol. Microbiol.">
        <title>Transfer of Teichococcus ludipueritiae and Muricoccus roseus to the genus Roseomonas, as Roseomonas ludipueritiae comb. nov. and Roseomonas rosea comb. nov., respectively, and emended description of the genus Roseomonas.</title>
        <authorList>
            <person name="Sanchez-Porro C."/>
            <person name="Gallego V."/>
            <person name="Busse H.J."/>
            <person name="Kampfer P."/>
            <person name="Ventosa A."/>
        </authorList>
    </citation>
    <scope>NUCLEOTIDE SEQUENCE [LARGE SCALE GENOMIC DNA]</scope>
    <source>
        <strain evidence="2 3">DSM 14915</strain>
    </source>
</reference>